<dbReference type="InParanoid" id="A0A200R5X5"/>
<dbReference type="FunCoup" id="A0A200R5X5">
    <property type="interactions" value="1048"/>
</dbReference>
<dbReference type="GO" id="GO:0004107">
    <property type="term" value="F:chorismate synthase activity"/>
    <property type="evidence" value="ECO:0007669"/>
    <property type="project" value="UniProtKB-EC"/>
</dbReference>
<dbReference type="PANTHER" id="PTHR21085">
    <property type="entry name" value="CHORISMATE SYNTHASE"/>
    <property type="match status" value="1"/>
</dbReference>
<comment type="cofactor">
    <cofactor evidence="9">
        <name>FMNH2</name>
        <dbReference type="ChEBI" id="CHEBI:57618"/>
    </cofactor>
    <text evidence="9">Reduced FMN (FMNH(2)).</text>
</comment>
<evidence type="ECO:0000256" key="8">
    <source>
        <dbReference type="ARBA" id="ARBA00053861"/>
    </source>
</evidence>
<evidence type="ECO:0000256" key="7">
    <source>
        <dbReference type="ARBA" id="ARBA00023239"/>
    </source>
</evidence>
<dbReference type="PROSITE" id="PS00789">
    <property type="entry name" value="CHORISMATE_SYNTHASE_3"/>
    <property type="match status" value="1"/>
</dbReference>
<evidence type="ECO:0000256" key="3">
    <source>
        <dbReference type="ARBA" id="ARBA00008014"/>
    </source>
</evidence>
<evidence type="ECO:0000256" key="9">
    <source>
        <dbReference type="RuleBase" id="RU000605"/>
    </source>
</evidence>
<dbReference type="GO" id="GO:0010181">
    <property type="term" value="F:FMN binding"/>
    <property type="evidence" value="ECO:0007669"/>
    <property type="project" value="TreeGrafter"/>
</dbReference>
<dbReference type="PROSITE" id="PS00787">
    <property type="entry name" value="CHORISMATE_SYNTHASE_1"/>
    <property type="match status" value="1"/>
</dbReference>
<protein>
    <recommendedName>
        <fullName evidence="4 9">Chorismate synthase</fullName>
        <ecNumber evidence="4 9">4.2.3.5</ecNumber>
    </recommendedName>
</protein>
<accession>A0A200R5X5</accession>
<dbReference type="Proteomes" id="UP000195402">
    <property type="component" value="Unassembled WGS sequence"/>
</dbReference>
<dbReference type="NCBIfam" id="TIGR00033">
    <property type="entry name" value="aroC"/>
    <property type="match status" value="1"/>
</dbReference>
<gene>
    <name evidence="10" type="ORF">BVC80_1835g506</name>
</gene>
<dbReference type="PROSITE" id="PS00788">
    <property type="entry name" value="CHORISMATE_SYNTHASE_2"/>
    <property type="match status" value="1"/>
</dbReference>
<dbReference type="Gene3D" id="3.60.150.10">
    <property type="entry name" value="Chorismate synthase AroC"/>
    <property type="match status" value="1"/>
</dbReference>
<organism evidence="10 11">
    <name type="scientific">Macleaya cordata</name>
    <name type="common">Five-seeded plume-poppy</name>
    <name type="synonym">Bocconia cordata</name>
    <dbReference type="NCBI Taxonomy" id="56857"/>
    <lineage>
        <taxon>Eukaryota</taxon>
        <taxon>Viridiplantae</taxon>
        <taxon>Streptophyta</taxon>
        <taxon>Embryophyta</taxon>
        <taxon>Tracheophyta</taxon>
        <taxon>Spermatophyta</taxon>
        <taxon>Magnoliopsida</taxon>
        <taxon>Ranunculales</taxon>
        <taxon>Papaveraceae</taxon>
        <taxon>Papaveroideae</taxon>
        <taxon>Macleaya</taxon>
    </lineage>
</organism>
<dbReference type="SUPFAM" id="SSF103263">
    <property type="entry name" value="Chorismate synthase, AroC"/>
    <property type="match status" value="1"/>
</dbReference>
<proteinExistence type="inferred from homology"/>
<dbReference type="OrthoDB" id="1721239at2759"/>
<evidence type="ECO:0000256" key="2">
    <source>
        <dbReference type="ARBA" id="ARBA00005044"/>
    </source>
</evidence>
<comment type="caution">
    <text evidence="10">The sequence shown here is derived from an EMBL/GenBank/DDBJ whole genome shotgun (WGS) entry which is preliminary data.</text>
</comment>
<dbReference type="STRING" id="56857.A0A200R5X5"/>
<evidence type="ECO:0000313" key="10">
    <source>
        <dbReference type="EMBL" id="OVA18093.1"/>
    </source>
</evidence>
<evidence type="ECO:0000256" key="5">
    <source>
        <dbReference type="ARBA" id="ARBA00022605"/>
    </source>
</evidence>
<sequence>MASSLSSSKSFVSGSRSTTEGGFFQTSDLRKFSSPTVQISVRRSTPRKLAVQAAGSTYGNYFRVTTYGESHGGGVGCVIDGCPPRIPLSEADMQADLDRRRPGQSRITTPRKETDTCKIYSGVADGVTTGSPIHVSVPNTDQRGHDYSEMAIAYRPSHADATYDFKYGVRSVQGGGRSSARETIGRVAAGALAKTILKAYSGTEVLAYVSQVHKVILPEGVVDPETLTLDQIESNIVRCPDPEYAEKMIAAIDAVRVKGDSVGGVVTCIVRNVPRGLGSPVFDKLEAELAKALMSLPATKGFEFGSGFAGTFLTGSEHNDEFYTDENGRIRTRTNRSGGIQGGISNGEVINMRIGFKPTSTIGRKQHTVTREKQEIELIARGRHDPCVVPRAVPMVEAMVALVLVDQLMAQYAQCQLFPINPALQESLELPKIEPATMSS</sequence>
<keyword evidence="6 9" id="KW-0057">Aromatic amino acid biosynthesis</keyword>
<name>A0A200R5X5_MACCD</name>
<reference evidence="10 11" key="1">
    <citation type="journal article" date="2017" name="Mol. Plant">
        <title>The Genome of Medicinal Plant Macleaya cordata Provides New Insights into Benzylisoquinoline Alkaloids Metabolism.</title>
        <authorList>
            <person name="Liu X."/>
            <person name="Liu Y."/>
            <person name="Huang P."/>
            <person name="Ma Y."/>
            <person name="Qing Z."/>
            <person name="Tang Q."/>
            <person name="Cao H."/>
            <person name="Cheng P."/>
            <person name="Zheng Y."/>
            <person name="Yuan Z."/>
            <person name="Zhou Y."/>
            <person name="Liu J."/>
            <person name="Tang Z."/>
            <person name="Zhuo Y."/>
            <person name="Zhang Y."/>
            <person name="Yu L."/>
            <person name="Huang J."/>
            <person name="Yang P."/>
            <person name="Peng Q."/>
            <person name="Zhang J."/>
            <person name="Jiang W."/>
            <person name="Zhang Z."/>
            <person name="Lin K."/>
            <person name="Ro D.K."/>
            <person name="Chen X."/>
            <person name="Xiong X."/>
            <person name="Shang Y."/>
            <person name="Huang S."/>
            <person name="Zeng J."/>
        </authorList>
    </citation>
    <scope>NUCLEOTIDE SEQUENCE [LARGE SCALE GENOMIC DNA]</scope>
    <source>
        <strain evidence="11">cv. BLH2017</strain>
        <tissue evidence="10">Root</tissue>
    </source>
</reference>
<dbReference type="InterPro" id="IPR020541">
    <property type="entry name" value="Chorismate_synthase_CS"/>
</dbReference>
<dbReference type="UniPathway" id="UPA00053">
    <property type="reaction ID" value="UER00090"/>
</dbReference>
<dbReference type="OMA" id="MLSINAV"/>
<dbReference type="GO" id="GO:0009423">
    <property type="term" value="P:chorismate biosynthetic process"/>
    <property type="evidence" value="ECO:0007669"/>
    <property type="project" value="UniProtKB-UniPathway"/>
</dbReference>
<evidence type="ECO:0000256" key="4">
    <source>
        <dbReference type="ARBA" id="ARBA00013036"/>
    </source>
</evidence>
<dbReference type="PANTHER" id="PTHR21085:SF0">
    <property type="entry name" value="CHORISMATE SYNTHASE"/>
    <property type="match status" value="1"/>
</dbReference>
<dbReference type="HAMAP" id="MF_00300">
    <property type="entry name" value="Chorismate_synth"/>
    <property type="match status" value="1"/>
</dbReference>
<keyword evidence="11" id="KW-1185">Reference proteome</keyword>
<comment type="catalytic activity">
    <reaction evidence="1 9">
        <text>5-O-(1-carboxyvinyl)-3-phosphoshikimate = chorismate + phosphate</text>
        <dbReference type="Rhea" id="RHEA:21020"/>
        <dbReference type="ChEBI" id="CHEBI:29748"/>
        <dbReference type="ChEBI" id="CHEBI:43474"/>
        <dbReference type="ChEBI" id="CHEBI:57701"/>
        <dbReference type="EC" id="4.2.3.5"/>
    </reaction>
</comment>
<dbReference type="EC" id="4.2.3.5" evidence="4 9"/>
<dbReference type="FunFam" id="3.60.150.10:FF:000003">
    <property type="entry name" value="Chorismate synthase"/>
    <property type="match status" value="1"/>
</dbReference>
<dbReference type="InterPro" id="IPR035904">
    <property type="entry name" value="Chorismate_synth_AroC_sf"/>
</dbReference>
<dbReference type="GO" id="GO:0008652">
    <property type="term" value="P:amino acid biosynthetic process"/>
    <property type="evidence" value="ECO:0007669"/>
    <property type="project" value="UniProtKB-KW"/>
</dbReference>
<comment type="function">
    <text evidence="8">Catalyzes the last common step of the biosynthesis of aromatic amino acids, produced via the shikimic acid pathway.</text>
</comment>
<comment type="similarity">
    <text evidence="3 9">Belongs to the chorismate synthase family.</text>
</comment>
<keyword evidence="5 9" id="KW-0028">Amino-acid biosynthesis</keyword>
<evidence type="ECO:0000256" key="6">
    <source>
        <dbReference type="ARBA" id="ARBA00023141"/>
    </source>
</evidence>
<dbReference type="EMBL" id="MVGT01000437">
    <property type="protein sequence ID" value="OVA18093.1"/>
    <property type="molecule type" value="Genomic_DNA"/>
</dbReference>
<dbReference type="CDD" id="cd07304">
    <property type="entry name" value="Chorismate_synthase"/>
    <property type="match status" value="1"/>
</dbReference>
<evidence type="ECO:0000313" key="11">
    <source>
        <dbReference type="Proteomes" id="UP000195402"/>
    </source>
</evidence>
<dbReference type="AlphaFoldDB" id="A0A200R5X5"/>
<dbReference type="GO" id="GO:0009073">
    <property type="term" value="P:aromatic amino acid family biosynthetic process"/>
    <property type="evidence" value="ECO:0007669"/>
    <property type="project" value="UniProtKB-KW"/>
</dbReference>
<dbReference type="GO" id="GO:0005829">
    <property type="term" value="C:cytosol"/>
    <property type="evidence" value="ECO:0007669"/>
    <property type="project" value="TreeGrafter"/>
</dbReference>
<keyword evidence="7 9" id="KW-0456">Lyase</keyword>
<dbReference type="NCBIfam" id="NF003793">
    <property type="entry name" value="PRK05382.1"/>
    <property type="match status" value="1"/>
</dbReference>
<evidence type="ECO:0000256" key="1">
    <source>
        <dbReference type="ARBA" id="ARBA00001852"/>
    </source>
</evidence>
<comment type="pathway">
    <text evidence="2 9">Metabolic intermediate biosynthesis; chorismate biosynthesis; chorismate from D-erythrose 4-phosphate and phosphoenolpyruvate: step 7/7.</text>
</comment>
<dbReference type="Pfam" id="PF01264">
    <property type="entry name" value="Chorismate_synt"/>
    <property type="match status" value="1"/>
</dbReference>
<dbReference type="InterPro" id="IPR000453">
    <property type="entry name" value="Chorismate_synth"/>
</dbReference>